<dbReference type="RefSeq" id="WP_149749270.1">
    <property type="nucleotide sequence ID" value="NZ_VUJW01000002.1"/>
</dbReference>
<reference evidence="1 2" key="1">
    <citation type="submission" date="2019-09" db="EMBL/GenBank/DDBJ databases">
        <title>Nocardioides panacisoli sp. nov., isolated from the soil of a ginseng field.</title>
        <authorList>
            <person name="Cho C."/>
        </authorList>
    </citation>
    <scope>NUCLEOTIDE SEQUENCE [LARGE SCALE GENOMIC DNA]</scope>
    <source>
        <strain evidence="1 2">BN140041</strain>
    </source>
</reference>
<protein>
    <submittedName>
        <fullName evidence="1">Uncharacterized protein</fullName>
    </submittedName>
</protein>
<gene>
    <name evidence="1" type="ORF">F0U47_05220</name>
</gene>
<proteinExistence type="predicted"/>
<comment type="caution">
    <text evidence="1">The sequence shown here is derived from an EMBL/GenBank/DDBJ whole genome shotgun (WGS) entry which is preliminary data.</text>
</comment>
<dbReference type="Proteomes" id="UP000324351">
    <property type="component" value="Unassembled WGS sequence"/>
</dbReference>
<keyword evidence="2" id="KW-1185">Reference proteome</keyword>
<organism evidence="1 2">
    <name type="scientific">Nocardioides antri</name>
    <dbReference type="NCBI Taxonomy" id="2607659"/>
    <lineage>
        <taxon>Bacteria</taxon>
        <taxon>Bacillati</taxon>
        <taxon>Actinomycetota</taxon>
        <taxon>Actinomycetes</taxon>
        <taxon>Propionibacteriales</taxon>
        <taxon>Nocardioidaceae</taxon>
        <taxon>Nocardioides</taxon>
    </lineage>
</organism>
<name>A0A5B1M657_9ACTN</name>
<reference evidence="1 2" key="2">
    <citation type="submission" date="2019-09" db="EMBL/GenBank/DDBJ databases">
        <authorList>
            <person name="Jin C."/>
        </authorList>
    </citation>
    <scope>NUCLEOTIDE SEQUENCE [LARGE SCALE GENOMIC DNA]</scope>
    <source>
        <strain evidence="1 2">BN140041</strain>
    </source>
</reference>
<sequence>MTGKTRSLGALAGIVVVLVVLLLSHRFGRAEPTADYRPSLPEDALATGCFPLPGDVRFRFPYQVRRDGDVEVDGEMRRRLLGQYDEIDEAEALEAIVADFAEAGFVASQRPAPPYDAVLRPPDGSRDEVVRVMVEQLPGIEEDTLVRGTFELDLPVVEAQSEAEVCSDPRVTKRWEDS</sequence>
<evidence type="ECO:0000313" key="2">
    <source>
        <dbReference type="Proteomes" id="UP000324351"/>
    </source>
</evidence>
<dbReference type="EMBL" id="VUJW01000002">
    <property type="protein sequence ID" value="KAA1428333.1"/>
    <property type="molecule type" value="Genomic_DNA"/>
</dbReference>
<evidence type="ECO:0000313" key="1">
    <source>
        <dbReference type="EMBL" id="KAA1428333.1"/>
    </source>
</evidence>
<dbReference type="AlphaFoldDB" id="A0A5B1M657"/>
<accession>A0A5B1M657</accession>